<proteinExistence type="predicted"/>
<dbReference type="GO" id="GO:0005680">
    <property type="term" value="C:anaphase-promoting complex"/>
    <property type="evidence" value="ECO:0007669"/>
    <property type="project" value="InterPro"/>
</dbReference>
<dbReference type="STRING" id="7240.B4QPZ9"/>
<gene>
    <name evidence="6" type="primary">Dsim\GD13787</name>
    <name evidence="6" type="ORF">Dsim_GD13787</name>
</gene>
<evidence type="ECO:0000256" key="2">
    <source>
        <dbReference type="ARBA" id="ARBA00022776"/>
    </source>
</evidence>
<protein>
    <submittedName>
        <fullName evidence="6">GD13787</fullName>
    </submittedName>
</protein>
<dbReference type="PhylomeDB" id="B4QPZ9"/>
<dbReference type="EMBL" id="CM000363">
    <property type="protein sequence ID" value="EDX09119.1"/>
    <property type="molecule type" value="Genomic_DNA"/>
</dbReference>
<keyword evidence="7" id="KW-1185">Reference proteome</keyword>
<evidence type="ECO:0000313" key="6">
    <source>
        <dbReference type="EMBL" id="EDX09119.1"/>
    </source>
</evidence>
<keyword evidence="3" id="KW-0833">Ubl conjugation pathway</keyword>
<dbReference type="GO" id="GO:0005737">
    <property type="term" value="C:cytoplasm"/>
    <property type="evidence" value="ECO:0007669"/>
    <property type="project" value="EnsemblMetazoa"/>
</dbReference>
<dbReference type="HOGENOM" id="CLU_845367_0_0_1"/>
<dbReference type="PANTHER" id="PTHR12830">
    <property type="entry name" value="ANAPHASE-PROMOTING COMPLEX SUBUNIT 5"/>
    <property type="match status" value="1"/>
</dbReference>
<feature type="region of interest" description="Disordered" evidence="5">
    <location>
        <begin position="188"/>
        <end position="208"/>
    </location>
</feature>
<evidence type="ECO:0000256" key="4">
    <source>
        <dbReference type="ARBA" id="ARBA00023306"/>
    </source>
</evidence>
<evidence type="ECO:0000256" key="1">
    <source>
        <dbReference type="ARBA" id="ARBA00022618"/>
    </source>
</evidence>
<dbReference type="InterPro" id="IPR037679">
    <property type="entry name" value="Apc5"/>
</dbReference>
<dbReference type="GO" id="GO:0031145">
    <property type="term" value="P:anaphase-promoting complex-dependent catabolic process"/>
    <property type="evidence" value="ECO:0007669"/>
    <property type="project" value="TreeGrafter"/>
</dbReference>
<dbReference type="Proteomes" id="UP000000304">
    <property type="component" value="Chromosome 3L"/>
</dbReference>
<accession>B4QPZ9</accession>
<keyword evidence="4" id="KW-0131">Cell cycle</keyword>
<dbReference type="PANTHER" id="PTHR12830:SF9">
    <property type="entry name" value="ANAPHASE-PROMOTING COMPLEX SUBUNIT 5"/>
    <property type="match status" value="1"/>
</dbReference>
<evidence type="ECO:0000313" key="7">
    <source>
        <dbReference type="Proteomes" id="UP000000304"/>
    </source>
</evidence>
<keyword evidence="1" id="KW-0132">Cell division</keyword>
<sequence>MNLFEELDTLDPSFKLEPPRIETPTAHKITVLILLKQYVINKKNCLDTGISMRTQRRRMFYMLVFKLIQEQDKSYNELHSLLTTGKYKLDTLMLESFEKAMSEFCAGSIEALFDFSEIQNIDEILNENYGISQFSMVGVYVRRVGVVLERLSFPEMMDMYKNVCSYYERGVRAAASGSRMAVAGGILHREETPPPNPITEKPEDPKTKKKVETVARIAQERNPLSKWAPKQAKFFINKQSELLENNERKALPPLELQKKVQEIIHDLPLTTTPYFLGYMNQLRVRDYYNALSALHRALDRSPVRLMSRRRATSILRQSGGATCHLWSSG</sequence>
<keyword evidence="2" id="KW-0498">Mitosis</keyword>
<dbReference type="SMR" id="B4QPZ9"/>
<dbReference type="AlphaFoldDB" id="B4QPZ9"/>
<reference evidence="6 7" key="1">
    <citation type="journal article" date="2007" name="Nature">
        <title>Evolution of genes and genomes on the Drosophila phylogeny.</title>
        <authorList>
            <consortium name="Drosophila 12 Genomes Consortium"/>
            <person name="Clark A.G."/>
            <person name="Eisen M.B."/>
            <person name="Smith D.R."/>
            <person name="Bergman C.M."/>
            <person name="Oliver B."/>
            <person name="Markow T.A."/>
            <person name="Kaufman T.C."/>
            <person name="Kellis M."/>
            <person name="Gelbart W."/>
            <person name="Iyer V.N."/>
            <person name="Pollard D.A."/>
            <person name="Sackton T.B."/>
            <person name="Larracuente A.M."/>
            <person name="Singh N.D."/>
            <person name="Abad J.P."/>
            <person name="Abt D.N."/>
            <person name="Adryan B."/>
            <person name="Aguade M."/>
            <person name="Akashi H."/>
            <person name="Anderson W.W."/>
            <person name="Aquadro C.F."/>
            <person name="Ardell D.H."/>
            <person name="Arguello R."/>
            <person name="Artieri C.G."/>
            <person name="Barbash D.A."/>
            <person name="Barker D."/>
            <person name="Barsanti P."/>
            <person name="Batterham P."/>
            <person name="Batzoglou S."/>
            <person name="Begun D."/>
            <person name="Bhutkar A."/>
            <person name="Blanco E."/>
            <person name="Bosak S.A."/>
            <person name="Bradley R.K."/>
            <person name="Brand A.D."/>
            <person name="Brent M.R."/>
            <person name="Brooks A.N."/>
            <person name="Brown R.H."/>
            <person name="Butlin R.K."/>
            <person name="Caggese C."/>
            <person name="Calvi B.R."/>
            <person name="Bernardo de Carvalho A."/>
            <person name="Caspi A."/>
            <person name="Castrezana S."/>
            <person name="Celniker S.E."/>
            <person name="Chang J.L."/>
            <person name="Chapple C."/>
            <person name="Chatterji S."/>
            <person name="Chinwalla A."/>
            <person name="Civetta A."/>
            <person name="Clifton S.W."/>
            <person name="Comeron J.M."/>
            <person name="Costello J.C."/>
            <person name="Coyne J.A."/>
            <person name="Daub J."/>
            <person name="David R.G."/>
            <person name="Delcher A.L."/>
            <person name="Delehaunty K."/>
            <person name="Do C.B."/>
            <person name="Ebling H."/>
            <person name="Edwards K."/>
            <person name="Eickbush T."/>
            <person name="Evans J.D."/>
            <person name="Filipski A."/>
            <person name="Findeiss S."/>
            <person name="Freyhult E."/>
            <person name="Fulton L."/>
            <person name="Fulton R."/>
            <person name="Garcia A.C."/>
            <person name="Gardiner A."/>
            <person name="Garfield D.A."/>
            <person name="Garvin B.E."/>
            <person name="Gibson G."/>
            <person name="Gilbert D."/>
            <person name="Gnerre S."/>
            <person name="Godfrey J."/>
            <person name="Good R."/>
            <person name="Gotea V."/>
            <person name="Gravely B."/>
            <person name="Greenberg A.J."/>
            <person name="Griffiths-Jones S."/>
            <person name="Gross S."/>
            <person name="Guigo R."/>
            <person name="Gustafson E.A."/>
            <person name="Haerty W."/>
            <person name="Hahn M.W."/>
            <person name="Halligan D.L."/>
            <person name="Halpern A.L."/>
            <person name="Halter G.M."/>
            <person name="Han M.V."/>
            <person name="Heger A."/>
            <person name="Hillier L."/>
            <person name="Hinrichs A.S."/>
            <person name="Holmes I."/>
            <person name="Hoskins R.A."/>
            <person name="Hubisz M.J."/>
            <person name="Hultmark D."/>
            <person name="Huntley M.A."/>
            <person name="Jaffe D.B."/>
            <person name="Jagadeeshan S."/>
            <person name="Jeck W.R."/>
            <person name="Johnson J."/>
            <person name="Jones C.D."/>
            <person name="Jordan W.C."/>
            <person name="Karpen G.H."/>
            <person name="Kataoka E."/>
            <person name="Keightley P.D."/>
            <person name="Kheradpour P."/>
            <person name="Kirkness E.F."/>
            <person name="Koerich L.B."/>
            <person name="Kristiansen K."/>
            <person name="Kudrna D."/>
            <person name="Kulathinal R.J."/>
            <person name="Kumar S."/>
            <person name="Kwok R."/>
            <person name="Lander E."/>
            <person name="Langley C.H."/>
            <person name="Lapoint R."/>
            <person name="Lazzaro B.P."/>
            <person name="Lee S.J."/>
            <person name="Levesque L."/>
            <person name="Li R."/>
            <person name="Lin C.F."/>
            <person name="Lin M.F."/>
            <person name="Lindblad-Toh K."/>
            <person name="Llopart A."/>
            <person name="Long M."/>
            <person name="Low L."/>
            <person name="Lozovsky E."/>
            <person name="Lu J."/>
            <person name="Luo M."/>
            <person name="Machado C.A."/>
            <person name="Makalowski W."/>
            <person name="Marzo M."/>
            <person name="Matsuda M."/>
            <person name="Matzkin L."/>
            <person name="McAllister B."/>
            <person name="McBride C.S."/>
            <person name="McKernan B."/>
            <person name="McKernan K."/>
            <person name="Mendez-Lago M."/>
            <person name="Minx P."/>
            <person name="Mollenhauer M.U."/>
            <person name="Montooth K."/>
            <person name="Mount S.M."/>
            <person name="Mu X."/>
            <person name="Myers E."/>
            <person name="Negre B."/>
            <person name="Newfeld S."/>
            <person name="Nielsen R."/>
            <person name="Noor M.A."/>
            <person name="O'Grady P."/>
            <person name="Pachter L."/>
            <person name="Papaceit M."/>
            <person name="Parisi M.J."/>
            <person name="Parisi M."/>
            <person name="Parts L."/>
            <person name="Pedersen J.S."/>
            <person name="Pesole G."/>
            <person name="Phillippy A.M."/>
            <person name="Ponting C.P."/>
            <person name="Pop M."/>
            <person name="Porcelli D."/>
            <person name="Powell J.R."/>
            <person name="Prohaska S."/>
            <person name="Pruitt K."/>
            <person name="Puig M."/>
            <person name="Quesneville H."/>
            <person name="Ram K.R."/>
            <person name="Rand D."/>
            <person name="Rasmussen M.D."/>
            <person name="Reed L.K."/>
            <person name="Reenan R."/>
            <person name="Reily A."/>
            <person name="Remington K.A."/>
            <person name="Rieger T.T."/>
            <person name="Ritchie M.G."/>
            <person name="Robin C."/>
            <person name="Rogers Y.H."/>
            <person name="Rohde C."/>
            <person name="Rozas J."/>
            <person name="Rubenfield M.J."/>
            <person name="Ruiz A."/>
            <person name="Russo S."/>
            <person name="Salzberg S.L."/>
            <person name="Sanchez-Gracia A."/>
            <person name="Saranga D.J."/>
            <person name="Sato H."/>
            <person name="Schaeffer S.W."/>
            <person name="Schatz M.C."/>
            <person name="Schlenke T."/>
            <person name="Schwartz R."/>
            <person name="Segarra C."/>
            <person name="Singh R.S."/>
            <person name="Sirot L."/>
            <person name="Sirota M."/>
            <person name="Sisneros N.B."/>
            <person name="Smith C.D."/>
            <person name="Smith T.F."/>
            <person name="Spieth J."/>
            <person name="Stage D.E."/>
            <person name="Stark A."/>
            <person name="Stephan W."/>
            <person name="Strausberg R.L."/>
            <person name="Strempel S."/>
            <person name="Sturgill D."/>
            <person name="Sutton G."/>
            <person name="Sutton G.G."/>
            <person name="Tao W."/>
            <person name="Teichmann S."/>
            <person name="Tobari Y.N."/>
            <person name="Tomimura Y."/>
            <person name="Tsolas J.M."/>
            <person name="Valente V.L."/>
            <person name="Venter E."/>
            <person name="Venter J.C."/>
            <person name="Vicario S."/>
            <person name="Vieira F.G."/>
            <person name="Vilella A.J."/>
            <person name="Villasante A."/>
            <person name="Walenz B."/>
            <person name="Wang J."/>
            <person name="Wasserman M."/>
            <person name="Watts T."/>
            <person name="Wilson D."/>
            <person name="Wilson R.K."/>
            <person name="Wing R.A."/>
            <person name="Wolfner M.F."/>
            <person name="Wong A."/>
            <person name="Wong G.K."/>
            <person name="Wu C.I."/>
            <person name="Wu G."/>
            <person name="Yamamoto D."/>
            <person name="Yang H.P."/>
            <person name="Yang S.P."/>
            <person name="Yorke J.A."/>
            <person name="Yoshida K."/>
            <person name="Zdobnov E."/>
            <person name="Zhang P."/>
            <person name="Zhang Y."/>
            <person name="Zimin A.V."/>
            <person name="Baldwin J."/>
            <person name="Abdouelleil A."/>
            <person name="Abdulkadir J."/>
            <person name="Abebe A."/>
            <person name="Abera B."/>
            <person name="Abreu J."/>
            <person name="Acer S.C."/>
            <person name="Aftuck L."/>
            <person name="Alexander A."/>
            <person name="An P."/>
            <person name="Anderson E."/>
            <person name="Anderson S."/>
            <person name="Arachi H."/>
            <person name="Azer M."/>
            <person name="Bachantsang P."/>
            <person name="Barry A."/>
            <person name="Bayul T."/>
            <person name="Berlin A."/>
            <person name="Bessette D."/>
            <person name="Bloom T."/>
            <person name="Blye J."/>
            <person name="Boguslavskiy L."/>
            <person name="Bonnet C."/>
            <person name="Boukhgalter B."/>
            <person name="Bourzgui I."/>
            <person name="Brown A."/>
            <person name="Cahill P."/>
            <person name="Channer S."/>
            <person name="Cheshatsang Y."/>
            <person name="Chuda L."/>
            <person name="Citroen M."/>
            <person name="Collymore A."/>
            <person name="Cooke P."/>
            <person name="Costello M."/>
            <person name="D'Aco K."/>
            <person name="Daza R."/>
            <person name="De Haan G."/>
            <person name="DeGray S."/>
            <person name="DeMaso C."/>
            <person name="Dhargay N."/>
            <person name="Dooley K."/>
            <person name="Dooley E."/>
            <person name="Doricent M."/>
            <person name="Dorje P."/>
            <person name="Dorjee K."/>
            <person name="Dupes A."/>
            <person name="Elong R."/>
            <person name="Falk J."/>
            <person name="Farina A."/>
            <person name="Faro S."/>
            <person name="Ferguson D."/>
            <person name="Fisher S."/>
            <person name="Foley C.D."/>
            <person name="Franke A."/>
            <person name="Friedrich D."/>
            <person name="Gadbois L."/>
            <person name="Gearin G."/>
            <person name="Gearin C.R."/>
            <person name="Giannoukos G."/>
            <person name="Goode T."/>
            <person name="Graham J."/>
            <person name="Grandbois E."/>
            <person name="Grewal S."/>
            <person name="Gyaltsen K."/>
            <person name="Hafez N."/>
            <person name="Hagos B."/>
            <person name="Hall J."/>
            <person name="Henson C."/>
            <person name="Hollinger A."/>
            <person name="Honan T."/>
            <person name="Huard M.D."/>
            <person name="Hughes L."/>
            <person name="Hurhula B."/>
            <person name="Husby M.E."/>
            <person name="Kamat A."/>
            <person name="Kanga B."/>
            <person name="Kashin S."/>
            <person name="Khazanovich D."/>
            <person name="Kisner P."/>
            <person name="Lance K."/>
            <person name="Lara M."/>
            <person name="Lee W."/>
            <person name="Lennon N."/>
            <person name="Letendre F."/>
            <person name="LeVine R."/>
            <person name="Lipovsky A."/>
            <person name="Liu X."/>
            <person name="Liu J."/>
            <person name="Liu S."/>
            <person name="Lokyitsang T."/>
            <person name="Lokyitsang Y."/>
            <person name="Lubonja R."/>
            <person name="Lui A."/>
            <person name="MacDonald P."/>
            <person name="Magnisalis V."/>
            <person name="Maru K."/>
            <person name="Matthews C."/>
            <person name="McCusker W."/>
            <person name="McDonough S."/>
            <person name="Mehta T."/>
            <person name="Meldrim J."/>
            <person name="Meneus L."/>
            <person name="Mihai O."/>
            <person name="Mihalev A."/>
            <person name="Mihova T."/>
            <person name="Mittelman R."/>
            <person name="Mlenga V."/>
            <person name="Montmayeur A."/>
            <person name="Mulrain L."/>
            <person name="Navidi A."/>
            <person name="Naylor J."/>
            <person name="Negash T."/>
            <person name="Nguyen T."/>
            <person name="Nguyen N."/>
            <person name="Nicol R."/>
            <person name="Norbu C."/>
            <person name="Norbu N."/>
            <person name="Novod N."/>
            <person name="O'Neill B."/>
            <person name="Osman S."/>
            <person name="Markiewicz E."/>
            <person name="Oyono O.L."/>
            <person name="Patti C."/>
            <person name="Phunkhang P."/>
            <person name="Pierre F."/>
            <person name="Priest M."/>
            <person name="Raghuraman S."/>
            <person name="Rege F."/>
            <person name="Reyes R."/>
            <person name="Rise C."/>
            <person name="Rogov P."/>
            <person name="Ross K."/>
            <person name="Ryan E."/>
            <person name="Settipalli S."/>
            <person name="Shea T."/>
            <person name="Sherpa N."/>
            <person name="Shi L."/>
            <person name="Shih D."/>
            <person name="Sparrow T."/>
            <person name="Spaulding J."/>
            <person name="Stalker J."/>
            <person name="Stange-Thomann N."/>
            <person name="Stavropoulos S."/>
            <person name="Stone C."/>
            <person name="Strader C."/>
            <person name="Tesfaye S."/>
            <person name="Thomson T."/>
            <person name="Thoulutsang Y."/>
            <person name="Thoulutsang D."/>
            <person name="Topham K."/>
            <person name="Topping I."/>
            <person name="Tsamla T."/>
            <person name="Vassiliev H."/>
            <person name="Vo A."/>
            <person name="Wangchuk T."/>
            <person name="Wangdi T."/>
            <person name="Weiand M."/>
            <person name="Wilkinson J."/>
            <person name="Wilson A."/>
            <person name="Yadav S."/>
            <person name="Young G."/>
            <person name="Yu Q."/>
            <person name="Zembek L."/>
            <person name="Zhong D."/>
            <person name="Zimmer A."/>
            <person name="Zwirko Z."/>
            <person name="Jaffe D.B."/>
            <person name="Alvarez P."/>
            <person name="Brockman W."/>
            <person name="Butler J."/>
            <person name="Chin C."/>
            <person name="Gnerre S."/>
            <person name="Grabherr M."/>
            <person name="Kleber M."/>
            <person name="Mauceli E."/>
            <person name="MacCallum I."/>
        </authorList>
    </citation>
    <scope>NUCLEOTIDE SEQUENCE [LARGE SCALE GENOMIC DNA]</scope>
    <source>
        <strain evidence="7">white501</strain>
    </source>
</reference>
<dbReference type="GO" id="GO:0045842">
    <property type="term" value="P:positive regulation of mitotic metaphase/anaphase transition"/>
    <property type="evidence" value="ECO:0007669"/>
    <property type="project" value="EnsemblMetazoa"/>
</dbReference>
<dbReference type="GO" id="GO:0051301">
    <property type="term" value="P:cell division"/>
    <property type="evidence" value="ECO:0007669"/>
    <property type="project" value="UniProtKB-KW"/>
</dbReference>
<organism evidence="6 7">
    <name type="scientific">Drosophila simulans</name>
    <name type="common">Fruit fly</name>
    <dbReference type="NCBI Taxonomy" id="7240"/>
    <lineage>
        <taxon>Eukaryota</taxon>
        <taxon>Metazoa</taxon>
        <taxon>Ecdysozoa</taxon>
        <taxon>Arthropoda</taxon>
        <taxon>Hexapoda</taxon>
        <taxon>Insecta</taxon>
        <taxon>Pterygota</taxon>
        <taxon>Neoptera</taxon>
        <taxon>Endopterygota</taxon>
        <taxon>Diptera</taxon>
        <taxon>Brachycera</taxon>
        <taxon>Muscomorpha</taxon>
        <taxon>Ephydroidea</taxon>
        <taxon>Drosophilidae</taxon>
        <taxon>Drosophila</taxon>
        <taxon>Sophophora</taxon>
    </lineage>
</organism>
<dbReference type="GO" id="GO:0007444">
    <property type="term" value="P:imaginal disc development"/>
    <property type="evidence" value="ECO:0007669"/>
    <property type="project" value="EnsemblMetazoa"/>
</dbReference>
<dbReference type="GO" id="GO:0070979">
    <property type="term" value="P:protein K11-linked ubiquitination"/>
    <property type="evidence" value="ECO:0007669"/>
    <property type="project" value="TreeGrafter"/>
</dbReference>
<dbReference type="OrthoDB" id="2504561at2759"/>
<evidence type="ECO:0000256" key="5">
    <source>
        <dbReference type="SAM" id="MobiDB-lite"/>
    </source>
</evidence>
<name>B4QPZ9_DROSI</name>
<evidence type="ECO:0000256" key="3">
    <source>
        <dbReference type="ARBA" id="ARBA00022786"/>
    </source>
</evidence>
<dbReference type="CDD" id="cd16270">
    <property type="entry name" value="Apc5_N"/>
    <property type="match status" value="1"/>
</dbReference>